<comment type="caution">
    <text evidence="1">The sequence shown here is derived from an EMBL/GenBank/DDBJ whole genome shotgun (WGS) entry which is preliminary data.</text>
</comment>
<sequence>MAFNSTSSSSSSPDAEQPTTAKTKVIDSASDDDSDGASSSSASEVGVGAEEDVPVLSHAEQRRQKRKEQKVKKGLVKTPDGDNASPGDKKATKVKNTAELAPSKIPKRQNSVWVGNLSFKTTPDALRQFFDGVGEITRVHMPMKMASAGPNGRGAVKENRGFAYVDFATPEAKTIAVTLSENHLDGRRLLIKDGDDYTGRPSTSIQSLSSDPTFTNADGGDKSLTGHTKTAQKILRQQKQPAGPTLFLGNLSFETTEQGIRSMLESHHSKEVKAEDSMDKWIRKIRMGTFEDTGKCKGWAFVDFLTTDDATTALTNPKNHFLDGRKLVVEYGSPDAVRRGGAGSRGDKGKRERVRPVRKRGIEEDGEGESDSAEKPVKRRRADEEAGESNGPPTRKERKEGRGERPSKVRAKPGAALANAKREAVSIVPSLGKKTVF</sequence>
<reference evidence="1" key="1">
    <citation type="journal article" date="2021" name="Environ. Microbiol.">
        <title>Gene family expansions and transcriptome signatures uncover fungal adaptations to wood decay.</title>
        <authorList>
            <person name="Hage H."/>
            <person name="Miyauchi S."/>
            <person name="Viragh M."/>
            <person name="Drula E."/>
            <person name="Min B."/>
            <person name="Chaduli D."/>
            <person name="Navarro D."/>
            <person name="Favel A."/>
            <person name="Norest M."/>
            <person name="Lesage-Meessen L."/>
            <person name="Balint B."/>
            <person name="Merenyi Z."/>
            <person name="de Eugenio L."/>
            <person name="Morin E."/>
            <person name="Martinez A.T."/>
            <person name="Baldrian P."/>
            <person name="Stursova M."/>
            <person name="Martinez M.J."/>
            <person name="Novotny C."/>
            <person name="Magnuson J.K."/>
            <person name="Spatafora J.W."/>
            <person name="Maurice S."/>
            <person name="Pangilinan J."/>
            <person name="Andreopoulos W."/>
            <person name="LaButti K."/>
            <person name="Hundley H."/>
            <person name="Na H."/>
            <person name="Kuo A."/>
            <person name="Barry K."/>
            <person name="Lipzen A."/>
            <person name="Henrissat B."/>
            <person name="Riley R."/>
            <person name="Ahrendt S."/>
            <person name="Nagy L.G."/>
            <person name="Grigoriev I.V."/>
            <person name="Martin F."/>
            <person name="Rosso M.N."/>
        </authorList>
    </citation>
    <scope>NUCLEOTIDE SEQUENCE</scope>
    <source>
        <strain evidence="1">CBS 384.51</strain>
    </source>
</reference>
<organism evidence="1 2">
    <name type="scientific">Irpex rosettiformis</name>
    <dbReference type="NCBI Taxonomy" id="378272"/>
    <lineage>
        <taxon>Eukaryota</taxon>
        <taxon>Fungi</taxon>
        <taxon>Dikarya</taxon>
        <taxon>Basidiomycota</taxon>
        <taxon>Agaricomycotina</taxon>
        <taxon>Agaricomycetes</taxon>
        <taxon>Polyporales</taxon>
        <taxon>Irpicaceae</taxon>
        <taxon>Irpex</taxon>
    </lineage>
</organism>
<evidence type="ECO:0000313" key="1">
    <source>
        <dbReference type="EMBL" id="KAI0092025.1"/>
    </source>
</evidence>
<gene>
    <name evidence="1" type="ORF">BDY19DRAFT_885147</name>
</gene>
<accession>A0ACB8UCM5</accession>
<evidence type="ECO:0000313" key="2">
    <source>
        <dbReference type="Proteomes" id="UP001055072"/>
    </source>
</evidence>
<proteinExistence type="predicted"/>
<keyword evidence="2" id="KW-1185">Reference proteome</keyword>
<dbReference type="Proteomes" id="UP001055072">
    <property type="component" value="Unassembled WGS sequence"/>
</dbReference>
<protein>
    <submittedName>
        <fullName evidence="1">Uncharacterized protein</fullName>
    </submittedName>
</protein>
<name>A0ACB8UCM5_9APHY</name>
<dbReference type="EMBL" id="MU274904">
    <property type="protein sequence ID" value="KAI0092025.1"/>
    <property type="molecule type" value="Genomic_DNA"/>
</dbReference>